<dbReference type="Proteomes" id="UP000799750">
    <property type="component" value="Unassembled WGS sequence"/>
</dbReference>
<accession>A0A6A6R3G5</accession>
<dbReference type="EMBL" id="MU004185">
    <property type="protein sequence ID" value="KAF2498313.1"/>
    <property type="molecule type" value="Genomic_DNA"/>
</dbReference>
<feature type="region of interest" description="Disordered" evidence="1">
    <location>
        <begin position="37"/>
        <end position="197"/>
    </location>
</feature>
<name>A0A6A6R3G5_9PEZI</name>
<evidence type="ECO:0000313" key="3">
    <source>
        <dbReference type="Proteomes" id="UP000799750"/>
    </source>
</evidence>
<keyword evidence="3" id="KW-1185">Reference proteome</keyword>
<feature type="compositionally biased region" description="Basic and acidic residues" evidence="1">
    <location>
        <begin position="162"/>
        <end position="173"/>
    </location>
</feature>
<feature type="compositionally biased region" description="Basic and acidic residues" evidence="1">
    <location>
        <begin position="179"/>
        <end position="197"/>
    </location>
</feature>
<organism evidence="2 3">
    <name type="scientific">Lophium mytilinum</name>
    <dbReference type="NCBI Taxonomy" id="390894"/>
    <lineage>
        <taxon>Eukaryota</taxon>
        <taxon>Fungi</taxon>
        <taxon>Dikarya</taxon>
        <taxon>Ascomycota</taxon>
        <taxon>Pezizomycotina</taxon>
        <taxon>Dothideomycetes</taxon>
        <taxon>Pleosporomycetidae</taxon>
        <taxon>Mytilinidiales</taxon>
        <taxon>Mytilinidiaceae</taxon>
        <taxon>Lophium</taxon>
    </lineage>
</organism>
<evidence type="ECO:0000313" key="2">
    <source>
        <dbReference type="EMBL" id="KAF2498313.1"/>
    </source>
</evidence>
<evidence type="ECO:0000256" key="1">
    <source>
        <dbReference type="SAM" id="MobiDB-lite"/>
    </source>
</evidence>
<feature type="compositionally biased region" description="Low complexity" evidence="1">
    <location>
        <begin position="119"/>
        <end position="130"/>
    </location>
</feature>
<sequence length="337" mass="36752">MYQRHVRPSAGLIGRPLSHDISSIANASRRAFHITSSTCEEKDPAAPASPPTPQRDSRAARSSSAFAQLNNLPRKSTMAPIGGLRAGVFRSGQKPSGPPPAQLLQRRTPPARLPDGTLASPTGAPSAGPPKLLIRRVADPNQQYRDGPPTGPGGFAPRAPRAPREGREGGGRPRREKRDRKDRDGQKGRKRPEPELIDVADHLTDGDVLHLLRLQRAAWDPKPYEPIYSAESQAINGLVETGRKLIFGEEVEEKPWIRLTKKEKRALAEEKQRVAGGKYEISALGLAKGSKKEELWMGTALRGAQTNASFTTKDRDMFLDKLSGFMGVKAPLQATVQ</sequence>
<gene>
    <name evidence="2" type="ORF">BU16DRAFT_524447</name>
</gene>
<dbReference type="OrthoDB" id="3797824at2759"/>
<protein>
    <submittedName>
        <fullName evidence="2">Uncharacterized protein</fullName>
    </submittedName>
</protein>
<dbReference type="AlphaFoldDB" id="A0A6A6R3G5"/>
<reference evidence="2" key="1">
    <citation type="journal article" date="2020" name="Stud. Mycol.">
        <title>101 Dothideomycetes genomes: a test case for predicting lifestyles and emergence of pathogens.</title>
        <authorList>
            <person name="Haridas S."/>
            <person name="Albert R."/>
            <person name="Binder M."/>
            <person name="Bloem J."/>
            <person name="Labutti K."/>
            <person name="Salamov A."/>
            <person name="Andreopoulos B."/>
            <person name="Baker S."/>
            <person name="Barry K."/>
            <person name="Bills G."/>
            <person name="Bluhm B."/>
            <person name="Cannon C."/>
            <person name="Castanera R."/>
            <person name="Culley D."/>
            <person name="Daum C."/>
            <person name="Ezra D."/>
            <person name="Gonzalez J."/>
            <person name="Henrissat B."/>
            <person name="Kuo A."/>
            <person name="Liang C."/>
            <person name="Lipzen A."/>
            <person name="Lutzoni F."/>
            <person name="Magnuson J."/>
            <person name="Mondo S."/>
            <person name="Nolan M."/>
            <person name="Ohm R."/>
            <person name="Pangilinan J."/>
            <person name="Park H.-J."/>
            <person name="Ramirez L."/>
            <person name="Alfaro M."/>
            <person name="Sun H."/>
            <person name="Tritt A."/>
            <person name="Yoshinaga Y."/>
            <person name="Zwiers L.-H."/>
            <person name="Turgeon B."/>
            <person name="Goodwin S."/>
            <person name="Spatafora J."/>
            <person name="Crous P."/>
            <person name="Grigoriev I."/>
        </authorList>
    </citation>
    <scope>NUCLEOTIDE SEQUENCE</scope>
    <source>
        <strain evidence="2">CBS 269.34</strain>
    </source>
</reference>
<proteinExistence type="predicted"/>